<accession>A0A7I7KQV6</accession>
<evidence type="ECO:0000313" key="3">
    <source>
        <dbReference type="Proteomes" id="UP000465866"/>
    </source>
</evidence>
<feature type="transmembrane region" description="Helical" evidence="1">
    <location>
        <begin position="37"/>
        <end position="60"/>
    </location>
</feature>
<evidence type="ECO:0008006" key="4">
    <source>
        <dbReference type="Google" id="ProtNLM"/>
    </source>
</evidence>
<dbReference type="KEGG" id="mcoo:MCOO_01590"/>
<dbReference type="InterPro" id="IPR025333">
    <property type="entry name" value="DUF4239"/>
</dbReference>
<keyword evidence="1" id="KW-0812">Transmembrane</keyword>
<proteinExistence type="predicted"/>
<protein>
    <recommendedName>
        <fullName evidence="4">DUF4239 domain-containing protein</fullName>
    </recommendedName>
</protein>
<dbReference type="AlphaFoldDB" id="A0A7I7KQV6"/>
<keyword evidence="3" id="KW-1185">Reference proteome</keyword>
<evidence type="ECO:0000313" key="2">
    <source>
        <dbReference type="EMBL" id="BBX44144.1"/>
    </source>
</evidence>
<gene>
    <name evidence="2" type="ORF">MCOO_01590</name>
</gene>
<dbReference type="Pfam" id="PF14023">
    <property type="entry name" value="Bestrophin-like"/>
    <property type="match status" value="1"/>
</dbReference>
<name>A0A7I7KQV6_9MYCO</name>
<organism evidence="2 3">
    <name type="scientific">Mycobacterium cookii</name>
    <dbReference type="NCBI Taxonomy" id="1775"/>
    <lineage>
        <taxon>Bacteria</taxon>
        <taxon>Bacillati</taxon>
        <taxon>Actinomycetota</taxon>
        <taxon>Actinomycetes</taxon>
        <taxon>Mycobacteriales</taxon>
        <taxon>Mycobacteriaceae</taxon>
        <taxon>Mycobacterium</taxon>
    </lineage>
</organism>
<dbReference type="Proteomes" id="UP000465866">
    <property type="component" value="Chromosome"/>
</dbReference>
<sequence length="271" mass="30391">MRSFSRALVVFSLLCASAALGFMLKSQLLGPYTQTEALNFLGVIIGFLVTIASIVMGLMISAAKNFIETTEDRWAKYAALLIRLDQSMRNYGPGSEPIRRRLQSFTAAGIVNFWRHESIPAGVSYVDVREKSRADVHQVLTDTLNRIKLDIFQLKPSDPLHERLAADCIDQYKDFAMARWSLVMEPERSIPAPFLRMLMSWLMIIFLCFGLRTTASPLVIIAIALAGITLSSMTFTIADMVDPYEGRFNISSKSMRNALDVMLIHNITPTD</sequence>
<keyword evidence="1" id="KW-0472">Membrane</keyword>
<dbReference type="EMBL" id="AP022569">
    <property type="protein sequence ID" value="BBX44144.1"/>
    <property type="molecule type" value="Genomic_DNA"/>
</dbReference>
<keyword evidence="1" id="KW-1133">Transmembrane helix</keyword>
<reference evidence="2 3" key="1">
    <citation type="journal article" date="2019" name="Emerg. Microbes Infect.">
        <title>Comprehensive subspecies identification of 175 nontuberculous mycobacteria species based on 7547 genomic profiles.</title>
        <authorList>
            <person name="Matsumoto Y."/>
            <person name="Kinjo T."/>
            <person name="Motooka D."/>
            <person name="Nabeya D."/>
            <person name="Jung N."/>
            <person name="Uechi K."/>
            <person name="Horii T."/>
            <person name="Iida T."/>
            <person name="Fujita J."/>
            <person name="Nakamura S."/>
        </authorList>
    </citation>
    <scope>NUCLEOTIDE SEQUENCE [LARGE SCALE GENOMIC DNA]</scope>
    <source>
        <strain evidence="2 3">JCM 12404</strain>
    </source>
</reference>
<evidence type="ECO:0000256" key="1">
    <source>
        <dbReference type="SAM" id="Phobius"/>
    </source>
</evidence>